<dbReference type="AlphaFoldDB" id="A0A179I520"/>
<organism evidence="1 2">
    <name type="scientific">Cordyceps confragosa</name>
    <name type="common">Lecanicillium lecanii</name>
    <dbReference type="NCBI Taxonomy" id="2714763"/>
    <lineage>
        <taxon>Eukaryota</taxon>
        <taxon>Fungi</taxon>
        <taxon>Dikarya</taxon>
        <taxon>Ascomycota</taxon>
        <taxon>Pezizomycotina</taxon>
        <taxon>Sordariomycetes</taxon>
        <taxon>Hypocreomycetidae</taxon>
        <taxon>Hypocreales</taxon>
        <taxon>Cordycipitaceae</taxon>
        <taxon>Akanthomyces</taxon>
    </lineage>
</organism>
<proteinExistence type="predicted"/>
<dbReference type="OMA" id="FEDIPCE"/>
<name>A0A179I520_CORDF</name>
<dbReference type="Proteomes" id="UP000243081">
    <property type="component" value="Unassembled WGS sequence"/>
</dbReference>
<gene>
    <name evidence="1" type="ORF">LLEC1_06193</name>
</gene>
<comment type="caution">
    <text evidence="1">The sequence shown here is derived from an EMBL/GenBank/DDBJ whole genome shotgun (WGS) entry which is preliminary data.</text>
</comment>
<evidence type="ECO:0000313" key="1">
    <source>
        <dbReference type="EMBL" id="OAQ96690.1"/>
    </source>
</evidence>
<protein>
    <submittedName>
        <fullName evidence="1">Uncharacterized protein</fullName>
    </submittedName>
</protein>
<sequence>MASIVEFYIACNPPLLPRGVTEVIRRVQGAEGLLEILYEPQIPWFKCVALPKQRQKITAAVQDNLFAIAEEDVDTLDVEEKTDGDVSIISDDPRMTPWSEYCSKGSNAYKFADGDVFPDPIAEAKYKTTWRGLEEHPALTFQELLKRSALLCGGDSPKDHEQFEAQTSCRVSYNTRQTLLYIGSDQSRETIELAVEKVDSMAQAYGKHWHEVLPALLPPLEVLPLAEFKEVLSHDPFEDIPCEVNSALQDSIKPTVRCLEPNPDPFGNLKSLL</sequence>
<evidence type="ECO:0000313" key="2">
    <source>
        <dbReference type="Proteomes" id="UP000243081"/>
    </source>
</evidence>
<dbReference type="OrthoDB" id="3439512at2759"/>
<dbReference type="EMBL" id="LUKN01003986">
    <property type="protein sequence ID" value="OAQ96690.1"/>
    <property type="molecule type" value="Genomic_DNA"/>
</dbReference>
<keyword evidence="2" id="KW-1185">Reference proteome</keyword>
<reference evidence="1 2" key="1">
    <citation type="submission" date="2016-03" db="EMBL/GenBank/DDBJ databases">
        <title>Fine-scale spatial genetic structure of a fungal parasite of coffee scale insects.</title>
        <authorList>
            <person name="Jackson D."/>
            <person name="Zemenick K.A."/>
            <person name="Malloure B."/>
            <person name="Quandt C.A."/>
            <person name="James T.Y."/>
        </authorList>
    </citation>
    <scope>NUCLEOTIDE SEQUENCE [LARGE SCALE GENOMIC DNA]</scope>
    <source>
        <strain evidence="1 2">UM487</strain>
    </source>
</reference>
<accession>A0A179I520</accession>